<keyword evidence="1" id="KW-0812">Transmembrane</keyword>
<evidence type="ECO:0000313" key="2">
    <source>
        <dbReference type="EMBL" id="MBX35398.1"/>
    </source>
</evidence>
<keyword evidence="1" id="KW-1133">Transmembrane helix</keyword>
<evidence type="ECO:0000256" key="1">
    <source>
        <dbReference type="SAM" id="Phobius"/>
    </source>
</evidence>
<proteinExistence type="predicted"/>
<protein>
    <submittedName>
        <fullName evidence="2">Uncharacterized protein</fullName>
    </submittedName>
</protein>
<feature type="transmembrane region" description="Helical" evidence="1">
    <location>
        <begin position="12"/>
        <end position="33"/>
    </location>
</feature>
<name>A0A2P2MYU2_RHIMU</name>
<dbReference type="EMBL" id="GGEC01054914">
    <property type="protein sequence ID" value="MBX35398.1"/>
    <property type="molecule type" value="Transcribed_RNA"/>
</dbReference>
<reference evidence="2" key="1">
    <citation type="submission" date="2018-02" db="EMBL/GenBank/DDBJ databases">
        <title>Rhizophora mucronata_Transcriptome.</title>
        <authorList>
            <person name="Meera S.P."/>
            <person name="Sreeshan A."/>
            <person name="Augustine A."/>
        </authorList>
    </citation>
    <scope>NUCLEOTIDE SEQUENCE</scope>
    <source>
        <tissue evidence="2">Leaf</tissue>
    </source>
</reference>
<dbReference type="AlphaFoldDB" id="A0A2P2MYU2"/>
<keyword evidence="1" id="KW-0472">Membrane</keyword>
<organism evidence="2">
    <name type="scientific">Rhizophora mucronata</name>
    <name type="common">Asiatic mangrove</name>
    <dbReference type="NCBI Taxonomy" id="61149"/>
    <lineage>
        <taxon>Eukaryota</taxon>
        <taxon>Viridiplantae</taxon>
        <taxon>Streptophyta</taxon>
        <taxon>Embryophyta</taxon>
        <taxon>Tracheophyta</taxon>
        <taxon>Spermatophyta</taxon>
        <taxon>Magnoliopsida</taxon>
        <taxon>eudicotyledons</taxon>
        <taxon>Gunneridae</taxon>
        <taxon>Pentapetalae</taxon>
        <taxon>rosids</taxon>
        <taxon>fabids</taxon>
        <taxon>Malpighiales</taxon>
        <taxon>Rhizophoraceae</taxon>
        <taxon>Rhizophora</taxon>
    </lineage>
</organism>
<sequence length="42" mass="5036">MLHLQETFVLAYLPSTLCFWAAKFFFLLIFGLWEMTNLGHVW</sequence>
<accession>A0A2P2MYU2</accession>